<dbReference type="AlphaFoldDB" id="F4KRX7"/>
<evidence type="ECO:0008006" key="4">
    <source>
        <dbReference type="Google" id="ProtNLM"/>
    </source>
</evidence>
<reference evidence="2 3" key="1">
    <citation type="journal article" date="2011" name="Stand. Genomic Sci.">
        <title>Complete genome sequence of Haliscomenobacter hydrossis type strain (O).</title>
        <authorList>
            <consortium name="US DOE Joint Genome Institute (JGI-PGF)"/>
            <person name="Daligault H."/>
            <person name="Lapidus A."/>
            <person name="Zeytun A."/>
            <person name="Nolan M."/>
            <person name="Lucas S."/>
            <person name="Del Rio T.G."/>
            <person name="Tice H."/>
            <person name="Cheng J.F."/>
            <person name="Tapia R."/>
            <person name="Han C."/>
            <person name="Goodwin L."/>
            <person name="Pitluck S."/>
            <person name="Liolios K."/>
            <person name="Pagani I."/>
            <person name="Ivanova N."/>
            <person name="Huntemann M."/>
            <person name="Mavromatis K."/>
            <person name="Mikhailova N."/>
            <person name="Pati A."/>
            <person name="Chen A."/>
            <person name="Palaniappan K."/>
            <person name="Land M."/>
            <person name="Hauser L."/>
            <person name="Brambilla E.M."/>
            <person name="Rohde M."/>
            <person name="Verbarg S."/>
            <person name="Goker M."/>
            <person name="Bristow J."/>
            <person name="Eisen J.A."/>
            <person name="Markowitz V."/>
            <person name="Hugenholtz P."/>
            <person name="Kyrpides N.C."/>
            <person name="Klenk H.P."/>
            <person name="Woyke T."/>
        </authorList>
    </citation>
    <scope>NUCLEOTIDE SEQUENCE [LARGE SCALE GENOMIC DNA]</scope>
    <source>
        <strain evidence="3">ATCC 27775 / DSM 1100 / LMG 10767 / O</strain>
    </source>
</reference>
<dbReference type="KEGG" id="hhy:Halhy_3203"/>
<reference key="2">
    <citation type="submission" date="2011-04" db="EMBL/GenBank/DDBJ databases">
        <title>Complete sequence of chromosome of Haliscomenobacter hydrossis DSM 1100.</title>
        <authorList>
            <consortium name="US DOE Joint Genome Institute (JGI-PGF)"/>
            <person name="Lucas S."/>
            <person name="Han J."/>
            <person name="Lapidus A."/>
            <person name="Bruce D."/>
            <person name="Goodwin L."/>
            <person name="Pitluck S."/>
            <person name="Peters L."/>
            <person name="Kyrpides N."/>
            <person name="Mavromatis K."/>
            <person name="Ivanova N."/>
            <person name="Ovchinnikova G."/>
            <person name="Pagani I."/>
            <person name="Daligault H."/>
            <person name="Detter J.C."/>
            <person name="Han C."/>
            <person name="Land M."/>
            <person name="Hauser L."/>
            <person name="Markowitz V."/>
            <person name="Cheng J.-F."/>
            <person name="Hugenholtz P."/>
            <person name="Woyke T."/>
            <person name="Wu D."/>
            <person name="Verbarg S."/>
            <person name="Frueling A."/>
            <person name="Brambilla E."/>
            <person name="Klenk H.-P."/>
            <person name="Eisen J.A."/>
        </authorList>
    </citation>
    <scope>NUCLEOTIDE SEQUENCE</scope>
    <source>
        <strain>DSM 1100</strain>
    </source>
</reference>
<evidence type="ECO:0000313" key="3">
    <source>
        <dbReference type="Proteomes" id="UP000008461"/>
    </source>
</evidence>
<dbReference type="STRING" id="760192.Halhy_3203"/>
<feature type="transmembrane region" description="Helical" evidence="1">
    <location>
        <begin position="12"/>
        <end position="32"/>
    </location>
</feature>
<evidence type="ECO:0000313" key="2">
    <source>
        <dbReference type="EMBL" id="AEE51064.1"/>
    </source>
</evidence>
<dbReference type="HOGENOM" id="CLU_134903_1_0_10"/>
<sequence>MYPMLLHSHSGLRWVVLLLLLAAIFNAGTKMGGKASYTDRDKKLGLFALIFSHLQLVIGFILYFVSPKVVAMGDAMGDKVLRFFAVEHLTIMIIGIALITIGYSRAKRKSGDAAKFKTTFWFYALGLLAILAGIPWPFMGYGSAWF</sequence>
<dbReference type="Proteomes" id="UP000008461">
    <property type="component" value="Chromosome"/>
</dbReference>
<feature type="transmembrane region" description="Helical" evidence="1">
    <location>
        <begin position="44"/>
        <end position="65"/>
    </location>
</feature>
<proteinExistence type="predicted"/>
<gene>
    <name evidence="2" type="ordered locus">Halhy_3203</name>
</gene>
<keyword evidence="1" id="KW-1133">Transmembrane helix</keyword>
<feature type="transmembrane region" description="Helical" evidence="1">
    <location>
        <begin position="118"/>
        <end position="138"/>
    </location>
</feature>
<keyword evidence="1" id="KW-0472">Membrane</keyword>
<protein>
    <recommendedName>
        <fullName evidence="4">Cytochrome B</fullName>
    </recommendedName>
</protein>
<dbReference type="EMBL" id="CP002691">
    <property type="protein sequence ID" value="AEE51064.1"/>
    <property type="molecule type" value="Genomic_DNA"/>
</dbReference>
<feature type="transmembrane region" description="Helical" evidence="1">
    <location>
        <begin position="85"/>
        <end position="106"/>
    </location>
</feature>
<dbReference type="RefSeq" id="WP_013765605.1">
    <property type="nucleotide sequence ID" value="NC_015510.1"/>
</dbReference>
<keyword evidence="1" id="KW-0812">Transmembrane</keyword>
<evidence type="ECO:0000256" key="1">
    <source>
        <dbReference type="SAM" id="Phobius"/>
    </source>
</evidence>
<dbReference type="OrthoDB" id="329514at2"/>
<name>F4KRX7_HALH1</name>
<dbReference type="eggNOG" id="ENOG502ZXYX">
    <property type="taxonomic scope" value="Bacteria"/>
</dbReference>
<accession>F4KRX7</accession>
<keyword evidence="3" id="KW-1185">Reference proteome</keyword>
<organism evidence="2 3">
    <name type="scientific">Haliscomenobacter hydrossis (strain ATCC 27775 / DSM 1100 / LMG 10767 / O)</name>
    <dbReference type="NCBI Taxonomy" id="760192"/>
    <lineage>
        <taxon>Bacteria</taxon>
        <taxon>Pseudomonadati</taxon>
        <taxon>Bacteroidota</taxon>
        <taxon>Saprospiria</taxon>
        <taxon>Saprospirales</taxon>
        <taxon>Haliscomenobacteraceae</taxon>
        <taxon>Haliscomenobacter</taxon>
    </lineage>
</organism>